<evidence type="ECO:0000256" key="1">
    <source>
        <dbReference type="ARBA" id="ARBA00005354"/>
    </source>
</evidence>
<evidence type="ECO:0000259" key="10">
    <source>
        <dbReference type="PROSITE" id="PS50309"/>
    </source>
</evidence>
<feature type="domain" description="Protein kinase" evidence="9">
    <location>
        <begin position="422"/>
        <end position="679"/>
    </location>
</feature>
<feature type="compositionally biased region" description="Basic and acidic residues" evidence="8">
    <location>
        <begin position="904"/>
        <end position="913"/>
    </location>
</feature>
<dbReference type="Gene3D" id="3.10.20.230">
    <property type="entry name" value="Doublecortin domain"/>
    <property type="match status" value="1"/>
</dbReference>
<comment type="caution">
    <text evidence="11">The sequence shown here is derived from an EMBL/GenBank/DDBJ whole genome shotgun (WGS) entry which is preliminary data.</text>
</comment>
<dbReference type="SUPFAM" id="SSF89837">
    <property type="entry name" value="Doublecortin (DC)"/>
    <property type="match status" value="1"/>
</dbReference>
<comment type="catalytic activity">
    <reaction evidence="6">
        <text>L-seryl-[protein] + ATP = O-phospho-L-seryl-[protein] + ADP + H(+)</text>
        <dbReference type="Rhea" id="RHEA:17989"/>
        <dbReference type="Rhea" id="RHEA-COMP:9863"/>
        <dbReference type="Rhea" id="RHEA-COMP:11604"/>
        <dbReference type="ChEBI" id="CHEBI:15378"/>
        <dbReference type="ChEBI" id="CHEBI:29999"/>
        <dbReference type="ChEBI" id="CHEBI:30616"/>
        <dbReference type="ChEBI" id="CHEBI:83421"/>
        <dbReference type="ChEBI" id="CHEBI:456216"/>
        <dbReference type="EC" id="2.7.11.1"/>
    </reaction>
</comment>
<dbReference type="InterPro" id="IPR011009">
    <property type="entry name" value="Kinase-like_dom_sf"/>
</dbReference>
<dbReference type="AlphaFoldDB" id="A0AAN8AH96"/>
<evidence type="ECO:0000313" key="11">
    <source>
        <dbReference type="EMBL" id="KAK5855143.1"/>
    </source>
</evidence>
<feature type="region of interest" description="Disordered" evidence="8">
    <location>
        <begin position="328"/>
        <end position="378"/>
    </location>
</feature>
<dbReference type="FunFam" id="1.10.510.10:FF:000571">
    <property type="entry name" value="Maternal embryonic leucine zipper kinase"/>
    <property type="match status" value="1"/>
</dbReference>
<feature type="region of interest" description="Disordered" evidence="8">
    <location>
        <begin position="788"/>
        <end position="933"/>
    </location>
</feature>
<evidence type="ECO:0000256" key="4">
    <source>
        <dbReference type="ARBA" id="ARBA00022840"/>
    </source>
</evidence>
<feature type="compositionally biased region" description="Polar residues" evidence="8">
    <location>
        <begin position="207"/>
        <end position="242"/>
    </location>
</feature>
<dbReference type="GO" id="GO:0004674">
    <property type="term" value="F:protein serine/threonine kinase activity"/>
    <property type="evidence" value="ECO:0007669"/>
    <property type="project" value="UniProtKB-EC"/>
</dbReference>
<feature type="compositionally biased region" description="Low complexity" evidence="8">
    <location>
        <begin position="809"/>
        <end position="818"/>
    </location>
</feature>
<feature type="compositionally biased region" description="Polar residues" evidence="8">
    <location>
        <begin position="915"/>
        <end position="933"/>
    </location>
</feature>
<name>A0AAN8AH96_ELEMC</name>
<keyword evidence="3 7" id="KW-0547">Nucleotide-binding</keyword>
<sequence>MMPSQRARYGCEAARNTKWRMAVPPVPLLKRAGGAPQPWPLQPHPAGHVHRSHFPPPLPHPPHLPLFHTRHAEESAERPHLVTIIRPCGQSTLRKVTVLLNRRGVVSFEQLLLDISEALGFPRWHRARVTRLYTTHAREVKGICDFFRGEVAFLALGKVRPELSSVQDALEELFPEHSHYRADALRAWEKRLRPASDKAAKADSGYSEGTDSSETQTTQEAHQDTNTHQVKNHNNTHPSTQPYTQHIDVLQLDNYNPDVQKCHKKNSCRKPSHLPNHLQRLRVRGEARERRTSVIGPFKHEDGLREADIPSPTLCEECLARKAKCHGPERLNPLSGRVPLPPVSRKQKGSSSAEQEVRKLNVHNSPPPPQPISREEEKSVAQLVLNQLPDVGQVHKNIQQRSTFDLSSDGSDVTLADIERCYEIGRAVGDGNFAIVRECRRLDNGQILAVKIVERSKLIGREHMMQNELSLLGSLRHPRIVRLFAHHHTHTHSYLVMEMVSGGDLFEAISERGKFPEEEAGLMVSDVSGALNYIHSKSIVHRDLKPENLLIERVAAGICRLKLGDFGLAMVVTEPVFTICGTPTYVAPEILCETGYGVAVDVWALGVILYVLLCGFPPFRSRDRDQEELFQLIKQGQLHFLPPYWDPISGEAKGLVRALLQPDPAVRLTAEQTLLHPWVKAMASGCRQRALIDKTQRDTTDAGAEPDKPRQVQRQAQTNATETTTPRGHNSSGEEATQTEFSRHDDHQTEIRLGGGCDEDKTPPQQSKKTGTVYNISPQIQAHTLAEATPGQQKPGCGSSSTPEIQDPSESLSRVSSSVDFNQLGAPQTQDKLQSNIKTHSKQNIQQYSPPYSPPSTNTARQTPTRHLTHPHPSSDPAMVSHSLHQQNFTSPLHNPTTASAQHHPAENYDKPIVHTSNTHPAAQSGPQCQSPA</sequence>
<evidence type="ECO:0000256" key="2">
    <source>
        <dbReference type="ARBA" id="ARBA00012513"/>
    </source>
</evidence>
<feature type="compositionally biased region" description="Polar residues" evidence="8">
    <location>
        <begin position="857"/>
        <end position="866"/>
    </location>
</feature>
<dbReference type="EC" id="2.7.11.1" evidence="2"/>
<dbReference type="GO" id="GO:0005524">
    <property type="term" value="F:ATP binding"/>
    <property type="evidence" value="ECO:0007669"/>
    <property type="project" value="UniProtKB-UniRule"/>
</dbReference>
<dbReference type="PROSITE" id="PS50309">
    <property type="entry name" value="DC"/>
    <property type="match status" value="1"/>
</dbReference>
<evidence type="ECO:0000313" key="12">
    <source>
        <dbReference type="Proteomes" id="UP001346869"/>
    </source>
</evidence>
<dbReference type="SMART" id="SM00220">
    <property type="entry name" value="S_TKc"/>
    <property type="match status" value="1"/>
</dbReference>
<evidence type="ECO:0000256" key="6">
    <source>
        <dbReference type="ARBA" id="ARBA00048679"/>
    </source>
</evidence>
<gene>
    <name evidence="11" type="ORF">PBY51_005277</name>
</gene>
<dbReference type="Gene3D" id="3.30.200.20">
    <property type="entry name" value="Phosphorylase Kinase, domain 1"/>
    <property type="match status" value="1"/>
</dbReference>
<comment type="catalytic activity">
    <reaction evidence="5">
        <text>L-threonyl-[protein] + ATP = O-phospho-L-threonyl-[protein] + ADP + H(+)</text>
        <dbReference type="Rhea" id="RHEA:46608"/>
        <dbReference type="Rhea" id="RHEA-COMP:11060"/>
        <dbReference type="Rhea" id="RHEA-COMP:11605"/>
        <dbReference type="ChEBI" id="CHEBI:15378"/>
        <dbReference type="ChEBI" id="CHEBI:30013"/>
        <dbReference type="ChEBI" id="CHEBI:30616"/>
        <dbReference type="ChEBI" id="CHEBI:61977"/>
        <dbReference type="ChEBI" id="CHEBI:456216"/>
        <dbReference type="EC" id="2.7.11.1"/>
    </reaction>
</comment>
<feature type="compositionally biased region" description="Polar residues" evidence="8">
    <location>
        <begin position="883"/>
        <end position="901"/>
    </location>
</feature>
<dbReference type="InterPro" id="IPR017441">
    <property type="entry name" value="Protein_kinase_ATP_BS"/>
</dbReference>
<dbReference type="GO" id="GO:0035556">
    <property type="term" value="P:intracellular signal transduction"/>
    <property type="evidence" value="ECO:0007669"/>
    <property type="project" value="InterPro"/>
</dbReference>
<dbReference type="PANTHER" id="PTHR24347">
    <property type="entry name" value="SERINE/THREONINE-PROTEIN KINASE"/>
    <property type="match status" value="1"/>
</dbReference>
<keyword evidence="12" id="KW-1185">Reference proteome</keyword>
<evidence type="ECO:0000256" key="3">
    <source>
        <dbReference type="ARBA" id="ARBA00022741"/>
    </source>
</evidence>
<dbReference type="Gene3D" id="1.10.510.10">
    <property type="entry name" value="Transferase(Phosphotransferase) domain 1"/>
    <property type="match status" value="1"/>
</dbReference>
<evidence type="ECO:0000256" key="7">
    <source>
        <dbReference type="PROSITE-ProRule" id="PRU10141"/>
    </source>
</evidence>
<feature type="region of interest" description="Disordered" evidence="8">
    <location>
        <begin position="196"/>
        <end position="242"/>
    </location>
</feature>
<dbReference type="PROSITE" id="PS50011">
    <property type="entry name" value="PROTEIN_KINASE_DOM"/>
    <property type="match status" value="1"/>
</dbReference>
<evidence type="ECO:0000256" key="5">
    <source>
        <dbReference type="ARBA" id="ARBA00047899"/>
    </source>
</evidence>
<dbReference type="InterPro" id="IPR036572">
    <property type="entry name" value="Doublecortin_dom_sf"/>
</dbReference>
<reference evidence="11 12" key="2">
    <citation type="journal article" date="2023" name="Mol. Biol. Evol.">
        <title>Genomics of Secondarily Temperate Adaptation in the Only Non-Antarctic Icefish.</title>
        <authorList>
            <person name="Rivera-Colon A.G."/>
            <person name="Rayamajhi N."/>
            <person name="Minhas B.F."/>
            <person name="Madrigal G."/>
            <person name="Bilyk K.T."/>
            <person name="Yoon V."/>
            <person name="Hune M."/>
            <person name="Gregory S."/>
            <person name="Cheng C.H.C."/>
            <person name="Catchen J.M."/>
        </authorList>
    </citation>
    <scope>NUCLEOTIDE SEQUENCE [LARGE SCALE GENOMIC DNA]</scope>
    <source>
        <strain evidence="11">JMC-PN-2008</strain>
    </source>
</reference>
<feature type="compositionally biased region" description="Polar residues" evidence="8">
    <location>
        <begin position="819"/>
        <end position="847"/>
    </location>
</feature>
<evidence type="ECO:0000259" key="9">
    <source>
        <dbReference type="PROSITE" id="PS50011"/>
    </source>
</evidence>
<reference evidence="11 12" key="1">
    <citation type="journal article" date="2023" name="Genes (Basel)">
        <title>Chromosome-Level Genome Assembly and Circadian Gene Repertoire of the Patagonia Blennie Eleginops maclovinus-The Closest Ancestral Proxy of Antarctic Cryonotothenioids.</title>
        <authorList>
            <person name="Cheng C.C."/>
            <person name="Rivera-Colon A.G."/>
            <person name="Minhas B.F."/>
            <person name="Wilson L."/>
            <person name="Rayamajhi N."/>
            <person name="Vargas-Chacoff L."/>
            <person name="Catchen J.M."/>
        </authorList>
    </citation>
    <scope>NUCLEOTIDE SEQUENCE [LARGE SCALE GENOMIC DNA]</scope>
    <source>
        <strain evidence="11">JMC-PN-2008</strain>
    </source>
</reference>
<feature type="compositionally biased region" description="Basic and acidic residues" evidence="8">
    <location>
        <begin position="741"/>
        <end position="750"/>
    </location>
</feature>
<dbReference type="SUPFAM" id="SSF56112">
    <property type="entry name" value="Protein kinase-like (PK-like)"/>
    <property type="match status" value="1"/>
</dbReference>
<dbReference type="InterPro" id="IPR003533">
    <property type="entry name" value="Doublecortin_dom"/>
</dbReference>
<proteinExistence type="inferred from homology"/>
<feature type="domain" description="Doublecortin" evidence="10">
    <location>
        <begin position="89"/>
        <end position="157"/>
    </location>
</feature>
<comment type="similarity">
    <text evidence="1">Belongs to the protein kinase superfamily. CAMK Ser/Thr protein kinase family. CaMK subfamily.</text>
</comment>
<dbReference type="InterPro" id="IPR008271">
    <property type="entry name" value="Ser/Thr_kinase_AS"/>
</dbReference>
<feature type="region of interest" description="Disordered" evidence="8">
    <location>
        <begin position="695"/>
        <end position="772"/>
    </location>
</feature>
<accession>A0AAN8AH96</accession>
<keyword evidence="4 7" id="KW-0067">ATP-binding</keyword>
<protein>
    <recommendedName>
        <fullName evidence="2">non-specific serine/threonine protein kinase</fullName>
        <ecNumber evidence="2">2.7.11.1</ecNumber>
    </recommendedName>
</protein>
<organism evidence="11 12">
    <name type="scientific">Eleginops maclovinus</name>
    <name type="common">Patagonian blennie</name>
    <name type="synonym">Eleginus maclovinus</name>
    <dbReference type="NCBI Taxonomy" id="56733"/>
    <lineage>
        <taxon>Eukaryota</taxon>
        <taxon>Metazoa</taxon>
        <taxon>Chordata</taxon>
        <taxon>Craniata</taxon>
        <taxon>Vertebrata</taxon>
        <taxon>Euteleostomi</taxon>
        <taxon>Actinopterygii</taxon>
        <taxon>Neopterygii</taxon>
        <taxon>Teleostei</taxon>
        <taxon>Neoteleostei</taxon>
        <taxon>Acanthomorphata</taxon>
        <taxon>Eupercaria</taxon>
        <taxon>Perciformes</taxon>
        <taxon>Notothenioidei</taxon>
        <taxon>Eleginopidae</taxon>
        <taxon>Eleginops</taxon>
    </lineage>
</organism>
<dbReference type="EMBL" id="JAUZQC010000018">
    <property type="protein sequence ID" value="KAK5855143.1"/>
    <property type="molecule type" value="Genomic_DNA"/>
</dbReference>
<dbReference type="Pfam" id="PF00069">
    <property type="entry name" value="Pkinase"/>
    <property type="match status" value="1"/>
</dbReference>
<dbReference type="PROSITE" id="PS00108">
    <property type="entry name" value="PROTEIN_KINASE_ST"/>
    <property type="match status" value="1"/>
</dbReference>
<evidence type="ECO:0000256" key="8">
    <source>
        <dbReference type="SAM" id="MobiDB-lite"/>
    </source>
</evidence>
<feature type="compositionally biased region" description="Polar residues" evidence="8">
    <location>
        <begin position="712"/>
        <end position="740"/>
    </location>
</feature>
<dbReference type="PROSITE" id="PS00107">
    <property type="entry name" value="PROTEIN_KINASE_ATP"/>
    <property type="match status" value="1"/>
</dbReference>
<dbReference type="InterPro" id="IPR000719">
    <property type="entry name" value="Prot_kinase_dom"/>
</dbReference>
<feature type="binding site" evidence="7">
    <location>
        <position position="451"/>
    </location>
    <ligand>
        <name>ATP</name>
        <dbReference type="ChEBI" id="CHEBI:30616"/>
    </ligand>
</feature>
<feature type="compositionally biased region" description="Basic and acidic residues" evidence="8">
    <location>
        <begin position="695"/>
        <end position="710"/>
    </location>
</feature>
<dbReference type="Proteomes" id="UP001346869">
    <property type="component" value="Unassembled WGS sequence"/>
</dbReference>
<feature type="compositionally biased region" description="Polar residues" evidence="8">
    <location>
        <begin position="763"/>
        <end position="772"/>
    </location>
</feature>